<name>A0A4D6LMF3_VIGUN</name>
<dbReference type="Proteomes" id="UP000501690">
    <property type="component" value="Linkage Group LG4"/>
</dbReference>
<protein>
    <submittedName>
        <fullName evidence="3">Uncharacterized protein</fullName>
    </submittedName>
</protein>
<reference evidence="3 4" key="1">
    <citation type="submission" date="2019-04" db="EMBL/GenBank/DDBJ databases">
        <title>An improved genome assembly and genetic linkage map for asparagus bean, Vigna unguiculata ssp. sesquipedialis.</title>
        <authorList>
            <person name="Xia Q."/>
            <person name="Zhang R."/>
            <person name="Dong Y."/>
        </authorList>
    </citation>
    <scope>NUCLEOTIDE SEQUENCE [LARGE SCALE GENOMIC DNA]</scope>
    <source>
        <tissue evidence="3">Leaf</tissue>
    </source>
</reference>
<evidence type="ECO:0000313" key="4">
    <source>
        <dbReference type="Proteomes" id="UP000501690"/>
    </source>
</evidence>
<dbReference type="EMBL" id="CP039348">
    <property type="protein sequence ID" value="QCD89757.1"/>
    <property type="molecule type" value="Genomic_DNA"/>
</dbReference>
<proteinExistence type="predicted"/>
<keyword evidence="2" id="KW-0472">Membrane</keyword>
<evidence type="ECO:0000256" key="2">
    <source>
        <dbReference type="SAM" id="Phobius"/>
    </source>
</evidence>
<accession>A0A4D6LMF3</accession>
<feature type="transmembrane region" description="Helical" evidence="2">
    <location>
        <begin position="12"/>
        <end position="29"/>
    </location>
</feature>
<dbReference type="AlphaFoldDB" id="A0A4D6LMF3"/>
<organism evidence="3 4">
    <name type="scientific">Vigna unguiculata</name>
    <name type="common">Cowpea</name>
    <dbReference type="NCBI Taxonomy" id="3917"/>
    <lineage>
        <taxon>Eukaryota</taxon>
        <taxon>Viridiplantae</taxon>
        <taxon>Streptophyta</taxon>
        <taxon>Embryophyta</taxon>
        <taxon>Tracheophyta</taxon>
        <taxon>Spermatophyta</taxon>
        <taxon>Magnoliopsida</taxon>
        <taxon>eudicotyledons</taxon>
        <taxon>Gunneridae</taxon>
        <taxon>Pentapetalae</taxon>
        <taxon>rosids</taxon>
        <taxon>fabids</taxon>
        <taxon>Fabales</taxon>
        <taxon>Fabaceae</taxon>
        <taxon>Papilionoideae</taxon>
        <taxon>50 kb inversion clade</taxon>
        <taxon>NPAAA clade</taxon>
        <taxon>indigoferoid/millettioid clade</taxon>
        <taxon>Phaseoleae</taxon>
        <taxon>Vigna</taxon>
    </lineage>
</organism>
<evidence type="ECO:0000313" key="3">
    <source>
        <dbReference type="EMBL" id="QCD89757.1"/>
    </source>
</evidence>
<keyword evidence="2" id="KW-0812">Transmembrane</keyword>
<feature type="transmembrane region" description="Helical" evidence="2">
    <location>
        <begin position="83"/>
        <end position="111"/>
    </location>
</feature>
<sequence length="360" mass="40116">MAIASARMVTGDVYFATWWFVGAAWFHNADNLWFGFCRSRFVLQLLILVSLVGKGFVAVVASSRDGGGDSGSGTMFTRGFRTYISLVLVFCRWCTLFLAILVVFTVVANMVVVDFDGGVTMMEGTGGTMLLYASVLETQGLCLGSIGRVLVLVCLGNTGYRDNGVLGEVMVGEWVPDVRGLIRGICAAISSVVTLHIHCSDRSDWSWRDRSGQSGSESSGRSVEERRIPIETITETREDPPEEVVVKEPGRSYFYTEDRNTKFPFSWIDNPWRNMDMKREELSLADKEVVDTLMKFNDKMPTKGLVRVRKKNLNLFQTLRKENATKARTAGNTKVPNLQDPLMEVHVHGGSKRKAEVPDK</sequence>
<feature type="transmembrane region" description="Helical" evidence="2">
    <location>
        <begin position="41"/>
        <end position="62"/>
    </location>
</feature>
<feature type="compositionally biased region" description="Basic and acidic residues" evidence="1">
    <location>
        <begin position="222"/>
        <end position="241"/>
    </location>
</feature>
<gene>
    <name evidence="3" type="ORF">DEO72_LG4g706</name>
</gene>
<feature type="region of interest" description="Disordered" evidence="1">
    <location>
        <begin position="205"/>
        <end position="241"/>
    </location>
</feature>
<evidence type="ECO:0000256" key="1">
    <source>
        <dbReference type="SAM" id="MobiDB-lite"/>
    </source>
</evidence>
<keyword evidence="2" id="KW-1133">Transmembrane helix</keyword>
<feature type="compositionally biased region" description="Low complexity" evidence="1">
    <location>
        <begin position="212"/>
        <end position="221"/>
    </location>
</feature>
<keyword evidence="4" id="KW-1185">Reference proteome</keyword>